<evidence type="ECO:0000256" key="1">
    <source>
        <dbReference type="ARBA" id="ARBA00004173"/>
    </source>
</evidence>
<evidence type="ECO:0000256" key="5">
    <source>
        <dbReference type="ARBA" id="ARBA00023128"/>
    </source>
</evidence>
<name>A0A498J9B7_MALDO</name>
<organism evidence="7 8">
    <name type="scientific">Malus domestica</name>
    <name type="common">Apple</name>
    <name type="synonym">Pyrus malus</name>
    <dbReference type="NCBI Taxonomy" id="3750"/>
    <lineage>
        <taxon>Eukaryota</taxon>
        <taxon>Viridiplantae</taxon>
        <taxon>Streptophyta</taxon>
        <taxon>Embryophyta</taxon>
        <taxon>Tracheophyta</taxon>
        <taxon>Spermatophyta</taxon>
        <taxon>Magnoliopsida</taxon>
        <taxon>eudicotyledons</taxon>
        <taxon>Gunneridae</taxon>
        <taxon>Pentapetalae</taxon>
        <taxon>rosids</taxon>
        <taxon>fabids</taxon>
        <taxon>Rosales</taxon>
        <taxon>Rosaceae</taxon>
        <taxon>Amygdaloideae</taxon>
        <taxon>Maleae</taxon>
        <taxon>Malus</taxon>
    </lineage>
</organism>
<sequence length="732" mass="82825">MNLNRSISTGTWLVRKLCTAVEAATAAKTGQPGNPNRLYRRLSALGATGESVAKTLNQYVMEGKMVRKFELEKCIKELRKYRKYQHALEIMEWMEFRKMNYSKADYAIRVDLMSKVKGIGAAEDYFSGLPESSKDRFTYGALLNCYCKELMEEKALAHFETMDELNFASSTLVFNNLMSLHMRKQNPEKVGPLVQEMKKRNLPLDTFTYNIWMQSYAALSDFEGVKRVLEEMETQDEEKCCWSTYSNLAAIYIKAELFDKAEQALKKSEEMMKPLKQRAPYHFLISLYACTSNLGEVKRVWKTLKKSFPATNNISYLVMLQALCKLNDIEGLKDLFEEWESICISFDIRLANVAIRGYLSQGMHDEAELVFTNASKKTKGSFMKAREMLMVHALNTRKMDLAVSHLEAAVSESKNEEWHPFPDTRIAFLKYFEEEKDVDGAEKFCQILKRLGCLSCNEYYVLLKTYIAAGKSDPEMRQRLKEDHTEISPELENLLEKLHDTHLALGEIAVMVELRGTLLIRFWLFIVTGIVVQGISSIIGAIAHDLGIITTPQLHWMVRARNKGLQVSDSDYFKQLSSSFRCLIDLIPSGNHACSMDDKLVVDGANGGVLNEGVSAGYEQKEKAAPCSFGSQDVGIRSSNKIELVDGDKILSFYAIFIKEQLSIYNKEVDVNGITVINVALDRTNSLCECSREPCALGSEQHKAALRLLDVSELINQAVGDALSGDLLSRLF</sequence>
<evidence type="ECO:0000256" key="4">
    <source>
        <dbReference type="ARBA" id="ARBA00022946"/>
    </source>
</evidence>
<evidence type="ECO:0008006" key="9">
    <source>
        <dbReference type="Google" id="ProtNLM"/>
    </source>
</evidence>
<dbReference type="NCBIfam" id="TIGR00756">
    <property type="entry name" value="PPR"/>
    <property type="match status" value="1"/>
</dbReference>
<evidence type="ECO:0000256" key="3">
    <source>
        <dbReference type="ARBA" id="ARBA00022737"/>
    </source>
</evidence>
<comment type="caution">
    <text evidence="7">The sequence shown here is derived from an EMBL/GenBank/DDBJ whole genome shotgun (WGS) entry which is preliminary data.</text>
</comment>
<accession>A0A498J9B7</accession>
<dbReference type="PANTHER" id="PTHR45717:SF8">
    <property type="entry name" value="OS01G0301000 PROTEIN"/>
    <property type="match status" value="1"/>
</dbReference>
<dbReference type="InterPro" id="IPR011990">
    <property type="entry name" value="TPR-like_helical_dom_sf"/>
</dbReference>
<evidence type="ECO:0000313" key="8">
    <source>
        <dbReference type="Proteomes" id="UP000290289"/>
    </source>
</evidence>
<dbReference type="PANTHER" id="PTHR45717">
    <property type="entry name" value="OS12G0527900 PROTEIN"/>
    <property type="match status" value="1"/>
</dbReference>
<dbReference type="InterPro" id="IPR002885">
    <property type="entry name" value="PPR_rpt"/>
</dbReference>
<evidence type="ECO:0000313" key="7">
    <source>
        <dbReference type="EMBL" id="RXH90724.1"/>
    </source>
</evidence>
<reference evidence="7 8" key="1">
    <citation type="submission" date="2018-10" db="EMBL/GenBank/DDBJ databases">
        <title>A high-quality apple genome assembly.</title>
        <authorList>
            <person name="Hu J."/>
        </authorList>
    </citation>
    <scope>NUCLEOTIDE SEQUENCE [LARGE SCALE GENOMIC DNA]</scope>
    <source>
        <strain evidence="8">cv. HFTH1</strain>
        <tissue evidence="7">Young leaf</tissue>
    </source>
</reference>
<proteinExistence type="inferred from homology"/>
<comment type="similarity">
    <text evidence="2">Belongs to the PPR family. P subfamily.</text>
</comment>
<keyword evidence="3" id="KW-0677">Repeat</keyword>
<comment type="subcellular location">
    <subcellularLocation>
        <location evidence="1">Mitochondrion</location>
    </subcellularLocation>
</comment>
<dbReference type="FunFam" id="1.25.40.10:FF:000618">
    <property type="entry name" value="Pentatricopeptide repeat-containing protein mitochondrial"/>
    <property type="match status" value="1"/>
</dbReference>
<keyword evidence="8" id="KW-1185">Reference proteome</keyword>
<feature type="repeat" description="PPR" evidence="6">
    <location>
        <begin position="205"/>
        <end position="239"/>
    </location>
</feature>
<dbReference type="AlphaFoldDB" id="A0A498J9B7"/>
<keyword evidence="4" id="KW-0809">Transit peptide</keyword>
<dbReference type="Proteomes" id="UP000290289">
    <property type="component" value="Chromosome 9"/>
</dbReference>
<protein>
    <recommendedName>
        <fullName evidence="9">Pentacotripeptide-repeat region of PRORP domain-containing protein</fullName>
    </recommendedName>
</protein>
<evidence type="ECO:0000256" key="6">
    <source>
        <dbReference type="PROSITE-ProRule" id="PRU00708"/>
    </source>
</evidence>
<evidence type="ECO:0000256" key="2">
    <source>
        <dbReference type="ARBA" id="ARBA00007626"/>
    </source>
</evidence>
<dbReference type="GO" id="GO:0005739">
    <property type="term" value="C:mitochondrion"/>
    <property type="evidence" value="ECO:0007669"/>
    <property type="project" value="UniProtKB-SubCell"/>
</dbReference>
<dbReference type="Pfam" id="PF13041">
    <property type="entry name" value="PPR_2"/>
    <property type="match status" value="1"/>
</dbReference>
<dbReference type="GO" id="GO:0003729">
    <property type="term" value="F:mRNA binding"/>
    <property type="evidence" value="ECO:0007669"/>
    <property type="project" value="UniProtKB-ARBA"/>
</dbReference>
<dbReference type="PROSITE" id="PS51375">
    <property type="entry name" value="PPR"/>
    <property type="match status" value="2"/>
</dbReference>
<keyword evidence="5" id="KW-0496">Mitochondrion</keyword>
<dbReference type="Gene3D" id="1.25.40.10">
    <property type="entry name" value="Tetratricopeptide repeat domain"/>
    <property type="match status" value="2"/>
</dbReference>
<gene>
    <name evidence="7" type="ORF">DVH24_035488</name>
</gene>
<dbReference type="Pfam" id="PF01535">
    <property type="entry name" value="PPR"/>
    <property type="match status" value="2"/>
</dbReference>
<feature type="repeat" description="PPR" evidence="6">
    <location>
        <begin position="135"/>
        <end position="169"/>
    </location>
</feature>
<dbReference type="FunFam" id="1.25.40.10:FF:000385">
    <property type="entry name" value="Pentatricopeptide repeat-containing protein mitochondrial"/>
    <property type="match status" value="1"/>
</dbReference>
<dbReference type="EMBL" id="RDQH01000335">
    <property type="protein sequence ID" value="RXH90724.1"/>
    <property type="molecule type" value="Genomic_DNA"/>
</dbReference>